<dbReference type="Gene3D" id="3.10.450.50">
    <property type="match status" value="2"/>
</dbReference>
<evidence type="ECO:0000256" key="11">
    <source>
        <dbReference type="ARBA" id="ARBA00022824"/>
    </source>
</evidence>
<comment type="function">
    <text evidence="15">Facilitates protein transport into the nucleus. Interacts with various nucleoporins and with Ran-GDP. Could be part of a multicomponent system of cytosolic factors that assemble at the pore complex during nuclear import.</text>
</comment>
<dbReference type="CDD" id="cd00082">
    <property type="entry name" value="HisKA"/>
    <property type="match status" value="1"/>
</dbReference>
<accession>A0A445DLE0</accession>
<keyword evidence="11" id="KW-0256">Endoplasmic reticulum</keyword>
<dbReference type="CDD" id="cd16922">
    <property type="entry name" value="HATPase_EvgS-ArcB-TorS-like"/>
    <property type="match status" value="1"/>
</dbReference>
<dbReference type="Gene3D" id="3.40.50.2300">
    <property type="match status" value="1"/>
</dbReference>
<evidence type="ECO:0000256" key="8">
    <source>
        <dbReference type="ARBA" id="ARBA00022679"/>
    </source>
</evidence>
<dbReference type="Pfam" id="PF03924">
    <property type="entry name" value="CHASE"/>
    <property type="match status" value="1"/>
</dbReference>
<protein>
    <recommendedName>
        <fullName evidence="5">histidine kinase</fullName>
        <ecNumber evidence="5">2.7.13.3</ecNumber>
    </recommendedName>
</protein>
<dbReference type="CDD" id="cd06223">
    <property type="entry name" value="PRTases_typeI"/>
    <property type="match status" value="1"/>
</dbReference>
<evidence type="ECO:0000256" key="14">
    <source>
        <dbReference type="ARBA" id="ARBA00023170"/>
    </source>
</evidence>
<dbReference type="GO" id="GO:0043424">
    <property type="term" value="F:protein histidine kinase binding"/>
    <property type="evidence" value="ECO:0007669"/>
    <property type="project" value="UniProtKB-ARBA"/>
</dbReference>
<feature type="domain" description="Histidine kinase" evidence="19">
    <location>
        <begin position="532"/>
        <end position="804"/>
    </location>
</feature>
<dbReference type="InterPro" id="IPR004358">
    <property type="entry name" value="Sig_transdc_His_kin-like_C"/>
</dbReference>
<evidence type="ECO:0000256" key="16">
    <source>
        <dbReference type="ARBA" id="ARBA00062736"/>
    </source>
</evidence>
<dbReference type="InterPro" id="IPR050956">
    <property type="entry name" value="2C_system_His_kinase"/>
</dbReference>
<evidence type="ECO:0000256" key="18">
    <source>
        <dbReference type="SAM" id="Phobius"/>
    </source>
</evidence>
<dbReference type="EC" id="2.7.13.3" evidence="5"/>
<dbReference type="GO" id="GO:0048509">
    <property type="term" value="P:regulation of meristem development"/>
    <property type="evidence" value="ECO:0007669"/>
    <property type="project" value="UniProtKB-ARBA"/>
</dbReference>
<dbReference type="Gene3D" id="3.30.450.350">
    <property type="entry name" value="CHASE domain"/>
    <property type="match status" value="1"/>
</dbReference>
<dbReference type="InterPro" id="IPR032710">
    <property type="entry name" value="NTF2-like_dom_sf"/>
</dbReference>
<evidence type="ECO:0000256" key="15">
    <source>
        <dbReference type="ARBA" id="ARBA00058161"/>
    </source>
</evidence>
<dbReference type="SMART" id="SM00387">
    <property type="entry name" value="HATPase_c"/>
    <property type="match status" value="1"/>
</dbReference>
<dbReference type="InterPro" id="IPR001789">
    <property type="entry name" value="Sig_transdc_resp-reg_receiver"/>
</dbReference>
<name>A0A445DLE0_ARAHY</name>
<dbReference type="PRINTS" id="PR00344">
    <property type="entry name" value="BCTRLSENSOR"/>
</dbReference>
<dbReference type="GO" id="GO:0048831">
    <property type="term" value="P:regulation of shoot system development"/>
    <property type="evidence" value="ECO:0007669"/>
    <property type="project" value="UniProtKB-ARBA"/>
</dbReference>
<dbReference type="GO" id="GO:0006970">
    <property type="term" value="P:response to osmotic stress"/>
    <property type="evidence" value="ECO:0007669"/>
    <property type="project" value="UniProtKB-ARBA"/>
</dbReference>
<dbReference type="SUPFAM" id="SSF47384">
    <property type="entry name" value="Homodimeric domain of signal transducing histidine kinase"/>
    <property type="match status" value="1"/>
</dbReference>
<feature type="domain" description="NTF2" evidence="21">
    <location>
        <begin position="1105"/>
        <end position="1219"/>
    </location>
</feature>
<feature type="modified residue" description="4-aspartylphosphate" evidence="17">
    <location>
        <position position="1016"/>
    </location>
</feature>
<dbReference type="Pfam" id="PF02518">
    <property type="entry name" value="HATPase_c"/>
    <property type="match status" value="1"/>
</dbReference>
<dbReference type="InterPro" id="IPR006189">
    <property type="entry name" value="CHASE_dom"/>
</dbReference>
<dbReference type="InterPro" id="IPR056839">
    <property type="entry name" value="Receiver_AHK4/CRE1_1st"/>
</dbReference>
<dbReference type="GO" id="GO:0010029">
    <property type="term" value="P:regulation of seed germination"/>
    <property type="evidence" value="ECO:0007669"/>
    <property type="project" value="UniProtKB-ARBA"/>
</dbReference>
<keyword evidence="7 17" id="KW-0597">Phosphoprotein</keyword>
<dbReference type="STRING" id="3818.A0A445DLE0"/>
<keyword evidence="14" id="KW-0675">Receptor</keyword>
<dbReference type="InterPro" id="IPR036097">
    <property type="entry name" value="HisK_dim/P_sf"/>
</dbReference>
<evidence type="ECO:0000256" key="5">
    <source>
        <dbReference type="ARBA" id="ARBA00012438"/>
    </source>
</evidence>
<feature type="transmembrane region" description="Helical" evidence="18">
    <location>
        <begin position="147"/>
        <end position="165"/>
    </location>
</feature>
<dbReference type="GO" id="GO:0009884">
    <property type="term" value="F:cytokinin receptor activity"/>
    <property type="evidence" value="ECO:0007669"/>
    <property type="project" value="UniProtKB-ARBA"/>
</dbReference>
<feature type="domain" description="CHASE" evidence="22">
    <location>
        <begin position="263"/>
        <end position="464"/>
    </location>
</feature>
<evidence type="ECO:0000313" key="23">
    <source>
        <dbReference type="EMBL" id="RYR63999.1"/>
    </source>
</evidence>
<dbReference type="InterPro" id="IPR042240">
    <property type="entry name" value="CHASE_sf"/>
</dbReference>
<evidence type="ECO:0000259" key="19">
    <source>
        <dbReference type="PROSITE" id="PS50109"/>
    </source>
</evidence>
<dbReference type="Proteomes" id="UP000289738">
    <property type="component" value="Chromosome A03"/>
</dbReference>
<dbReference type="GO" id="GO:1901701">
    <property type="term" value="P:cellular response to oxygen-containing compound"/>
    <property type="evidence" value="ECO:0007669"/>
    <property type="project" value="UniProtKB-ARBA"/>
</dbReference>
<dbReference type="PROSITE" id="PS50177">
    <property type="entry name" value="NTF2_DOMAIN"/>
    <property type="match status" value="2"/>
</dbReference>
<dbReference type="Pfam" id="PF00072">
    <property type="entry name" value="Response_reg"/>
    <property type="match status" value="1"/>
</dbReference>
<evidence type="ECO:0000259" key="21">
    <source>
        <dbReference type="PROSITE" id="PS50177"/>
    </source>
</evidence>
<keyword evidence="6" id="KW-0963">Cytoplasm</keyword>
<dbReference type="GO" id="GO:0005789">
    <property type="term" value="C:endoplasmic reticulum membrane"/>
    <property type="evidence" value="ECO:0007669"/>
    <property type="project" value="UniProtKB-SubCell"/>
</dbReference>
<dbReference type="InterPro" id="IPR018222">
    <property type="entry name" value="Nuclear_transport_factor_2_euk"/>
</dbReference>
<keyword evidence="8" id="KW-0808">Transferase</keyword>
<dbReference type="EMBL" id="SDMP01000003">
    <property type="protein sequence ID" value="RYR63999.1"/>
    <property type="molecule type" value="Genomic_DNA"/>
</dbReference>
<evidence type="ECO:0000256" key="4">
    <source>
        <dbReference type="ARBA" id="ARBA00004496"/>
    </source>
</evidence>
<dbReference type="InterPro" id="IPR000836">
    <property type="entry name" value="PRTase_dom"/>
</dbReference>
<dbReference type="SUPFAM" id="SSF55874">
    <property type="entry name" value="ATPase domain of HSP90 chaperone/DNA topoisomerase II/histidine kinase"/>
    <property type="match status" value="1"/>
</dbReference>
<dbReference type="SUPFAM" id="SSF52172">
    <property type="entry name" value="CheY-like"/>
    <property type="match status" value="2"/>
</dbReference>
<feature type="transmembrane region" description="Helical" evidence="18">
    <location>
        <begin position="473"/>
        <end position="496"/>
    </location>
</feature>
<gene>
    <name evidence="23" type="ORF">Ahy_A03g010155</name>
</gene>
<dbReference type="GO" id="GO:0033554">
    <property type="term" value="P:cellular response to stress"/>
    <property type="evidence" value="ECO:0007669"/>
    <property type="project" value="UniProtKB-ARBA"/>
</dbReference>
<keyword evidence="12 18" id="KW-1133">Transmembrane helix</keyword>
<dbReference type="CDD" id="cd17546">
    <property type="entry name" value="REC_hyHK_CKI1_RcsC-like"/>
    <property type="match status" value="1"/>
</dbReference>
<dbReference type="SMART" id="SM01079">
    <property type="entry name" value="CHASE"/>
    <property type="match status" value="1"/>
</dbReference>
<dbReference type="GO" id="GO:0006606">
    <property type="term" value="P:protein import into nucleus"/>
    <property type="evidence" value="ECO:0007669"/>
    <property type="project" value="UniProtKB-ARBA"/>
</dbReference>
<dbReference type="InterPro" id="IPR005467">
    <property type="entry name" value="His_kinase_dom"/>
</dbReference>
<comment type="catalytic activity">
    <reaction evidence="1">
        <text>ATP + protein L-histidine = ADP + protein N-phospho-L-histidine.</text>
        <dbReference type="EC" id="2.7.13.3"/>
    </reaction>
</comment>
<dbReference type="InterPro" id="IPR002075">
    <property type="entry name" value="NTF2_dom"/>
</dbReference>
<dbReference type="PROSITE" id="PS50109">
    <property type="entry name" value="HIS_KIN"/>
    <property type="match status" value="1"/>
</dbReference>
<evidence type="ECO:0000256" key="6">
    <source>
        <dbReference type="ARBA" id="ARBA00022490"/>
    </source>
</evidence>
<evidence type="ECO:0000256" key="9">
    <source>
        <dbReference type="ARBA" id="ARBA00022692"/>
    </source>
</evidence>
<keyword evidence="13 18" id="KW-0472">Membrane</keyword>
<dbReference type="PROSITE" id="PS50839">
    <property type="entry name" value="CHASE"/>
    <property type="match status" value="1"/>
</dbReference>
<dbReference type="SUPFAM" id="SSF54427">
    <property type="entry name" value="NTF2-like"/>
    <property type="match status" value="2"/>
</dbReference>
<dbReference type="InterPro" id="IPR036890">
    <property type="entry name" value="HATPase_C_sf"/>
</dbReference>
<evidence type="ECO:0000256" key="1">
    <source>
        <dbReference type="ARBA" id="ARBA00000085"/>
    </source>
</evidence>
<keyword evidence="10" id="KW-0418">Kinase</keyword>
<dbReference type="SMART" id="SM00388">
    <property type="entry name" value="HisKA"/>
    <property type="match status" value="1"/>
</dbReference>
<evidence type="ECO:0000256" key="17">
    <source>
        <dbReference type="PROSITE-ProRule" id="PRU00169"/>
    </source>
</evidence>
<dbReference type="GO" id="GO:0009414">
    <property type="term" value="P:response to water deprivation"/>
    <property type="evidence" value="ECO:0007669"/>
    <property type="project" value="UniProtKB-ARBA"/>
</dbReference>
<dbReference type="PROSITE" id="PS50110">
    <property type="entry name" value="RESPONSE_REGULATORY"/>
    <property type="match status" value="1"/>
</dbReference>
<dbReference type="Pfam" id="PF02136">
    <property type="entry name" value="NTF2"/>
    <property type="match status" value="2"/>
</dbReference>
<organism evidence="23 24">
    <name type="scientific">Arachis hypogaea</name>
    <name type="common">Peanut</name>
    <dbReference type="NCBI Taxonomy" id="3818"/>
    <lineage>
        <taxon>Eukaryota</taxon>
        <taxon>Viridiplantae</taxon>
        <taxon>Streptophyta</taxon>
        <taxon>Embryophyta</taxon>
        <taxon>Tracheophyta</taxon>
        <taxon>Spermatophyta</taxon>
        <taxon>Magnoliopsida</taxon>
        <taxon>eudicotyledons</taxon>
        <taxon>Gunneridae</taxon>
        <taxon>Pentapetalae</taxon>
        <taxon>rosids</taxon>
        <taxon>fabids</taxon>
        <taxon>Fabales</taxon>
        <taxon>Fabaceae</taxon>
        <taxon>Papilionoideae</taxon>
        <taxon>50 kb inversion clade</taxon>
        <taxon>dalbergioids sensu lato</taxon>
        <taxon>Dalbergieae</taxon>
        <taxon>Pterocarpus clade</taxon>
        <taxon>Arachis</taxon>
    </lineage>
</organism>
<sequence>MYATCQGVSKVKTMVNSCSHVTSVTMICTFTICKLYFGSSWDSNFDASTNQASCFRRGAFAPITNTPCNHVTLTREKAVIFAAIICHSSFSSSSSWERLVVNIVEDFLDLTVVVPPLAFGTVDTQLVLFTIVGEFDPWSLVWSESGAFMFIAMFLACVCVLPHVTKISGNGFKVQQHKYQSIGSMKLKSGWVRRAFYSWILVCTLGGLYGFWRMSIHACEQRKESLISMCDERARMLQDQFNVSMNHIQAMSILIKTFHHNMNPSAIDQSTFARYTERTSFERPLTSGVAYAVRVLHSQREQFEKQQGWTIKKMDTLQPSLVQEEYAPVIFAQDTIAHEDRENVLRARESGKGVLTAPFRLLKTNRLGVILTFAVYKRNLPSNSTLDQRIQATDGYLGGVFDVESLVEKLLQQLASEKAVVVNVYDTTNNTHPIVMYGSNVSRDSFSHVSTLNFGDPLRKHEMHCRFKQKLPWPWLAFNTSVGGFIICVLLGYIFYATCNRVVKAEEDRDEMTELKKRAEAADIAKSQFLATVSHEIRTPMNGVLGMLHMLMDTDLDVTQQEYVRTAQGSGKALVSLINEVLDQAKIEAGKLELEASLFDLRAVLDDILSLFSEKSQGKGIELAAYVSDEVPELLIGDAGRFRQIITNLMGNSIKFTEKGHIYVTVHLVEEVVHSIQIDKELGMENVNTLSLSGFPVADSRKSWEGFKAFSQVGPLGSFSSSVTDVINLIVSVEDTGEGIPLEAQSRIFTPFMQVGPSVSRRHGGTGIGLSISKCLVGLMNGQIGFVSIPKIGSTFTFTALFTNSTDCKIQQLNNNSNHSNPPSSEFQGMTALLIDPRSVRAKVCRYHIQRLGIRIELVSDLAQGLSTITEGNQIINMVLIEQEVWDRDSAMSSRFVDGASRVVHHGVPPKLFILVNSNGIGNPTVIVKPLRASMLAASLQRAMGVTCRNGELPGLSVGHLLGGKKILIVDDNVVNRTVAAGALKKYGADVVCVSSGKEAISKLKPPHEFDACFMDIQMPEMDGFEATKKIREMERCAKREGFVDNLSKWDVPILAMTADVIQATHEECVRCGMDGYVSKPFEAEQLYREVSSGRKEARMDGDALAKAFVEHYYTTFDNNRAGLVNLYQDSSMLTFEGQKIQGAQNIVAKLTSLPFNQCLHSITTVDCQPSSAPNGMLVFVSGNLQLAGEQHALKFSQMFHLLPTPQGSYYVSNDIFRTEIWDGVQASPSCFLNKLGVRKRDSVSVKRKEGRMDPDSLAKAFVEHYYTTFDNNRAGLASLYQDGSMLTFEGQKIQGSQNIVAKLTSLPFSQCHHSITTVDCQPSAATNGMLVFVSGNLQLAGEQHALKFSQMFHLLPTPQGSYYVLNDIFRLNYA</sequence>
<dbReference type="SMART" id="SM00448">
    <property type="entry name" value="REC"/>
    <property type="match status" value="1"/>
</dbReference>
<dbReference type="GO" id="GO:0005635">
    <property type="term" value="C:nuclear envelope"/>
    <property type="evidence" value="ECO:0007669"/>
    <property type="project" value="UniProtKB-SubCell"/>
</dbReference>
<keyword evidence="9 18" id="KW-0812">Transmembrane</keyword>
<dbReference type="PANTHER" id="PTHR43719:SF73">
    <property type="entry name" value="HISTIDINE KINASE 3"/>
    <property type="match status" value="1"/>
</dbReference>
<dbReference type="FunFam" id="1.10.287.130:FF:000015">
    <property type="entry name" value="Histidine kinase 4"/>
    <property type="match status" value="1"/>
</dbReference>
<reference evidence="23 24" key="1">
    <citation type="submission" date="2019-01" db="EMBL/GenBank/DDBJ databases">
        <title>Sequencing of cultivated peanut Arachis hypogaea provides insights into genome evolution and oil improvement.</title>
        <authorList>
            <person name="Chen X."/>
        </authorList>
    </citation>
    <scope>NUCLEOTIDE SEQUENCE [LARGE SCALE GENOMIC DNA]</scope>
    <source>
        <strain evidence="24">cv. Fuhuasheng</strain>
        <tissue evidence="23">Leaves</tissue>
    </source>
</reference>
<feature type="domain" description="Response regulatory" evidence="20">
    <location>
        <begin position="966"/>
        <end position="1095"/>
    </location>
</feature>
<dbReference type="InterPro" id="IPR011006">
    <property type="entry name" value="CheY-like_superfamily"/>
</dbReference>
<dbReference type="CDD" id="cd00780">
    <property type="entry name" value="NTF2"/>
    <property type="match status" value="2"/>
</dbReference>
<evidence type="ECO:0000259" key="22">
    <source>
        <dbReference type="PROSITE" id="PS50839"/>
    </source>
</evidence>
<dbReference type="Pfam" id="PF00512">
    <property type="entry name" value="HisKA"/>
    <property type="match status" value="1"/>
</dbReference>
<evidence type="ECO:0000256" key="12">
    <source>
        <dbReference type="ARBA" id="ARBA00022989"/>
    </source>
</evidence>
<evidence type="ECO:0000259" key="20">
    <source>
        <dbReference type="PROSITE" id="PS50110"/>
    </source>
</evidence>
<feature type="domain" description="NTF2" evidence="21">
    <location>
        <begin position="1258"/>
        <end position="1372"/>
    </location>
</feature>
<dbReference type="Gene3D" id="3.30.565.10">
    <property type="entry name" value="Histidine kinase-like ATPase, C-terminal domain"/>
    <property type="match status" value="1"/>
</dbReference>
<keyword evidence="24" id="KW-1185">Reference proteome</keyword>
<comment type="caution">
    <text evidence="23">The sequence shown here is derived from an EMBL/GenBank/DDBJ whole genome shotgun (WGS) entry which is preliminary data.</text>
</comment>
<evidence type="ECO:0000256" key="10">
    <source>
        <dbReference type="ARBA" id="ARBA00022777"/>
    </source>
</evidence>
<dbReference type="FunFam" id="3.10.450.50:FF:000005">
    <property type="entry name" value="Nuclear transport factor 2"/>
    <property type="match status" value="2"/>
</dbReference>
<evidence type="ECO:0000256" key="7">
    <source>
        <dbReference type="ARBA" id="ARBA00022553"/>
    </source>
</evidence>
<dbReference type="Gene3D" id="6.10.250.1190">
    <property type="match status" value="1"/>
</dbReference>
<comment type="subcellular location">
    <subcellularLocation>
        <location evidence="4">Cytoplasm</location>
    </subcellularLocation>
    <subcellularLocation>
        <location evidence="3">Endoplasmic reticulum membrane</location>
        <topology evidence="3">Multi-pass membrane protein</topology>
    </subcellularLocation>
    <subcellularLocation>
        <location evidence="2">Nucleus envelope</location>
    </subcellularLocation>
</comment>
<evidence type="ECO:0000256" key="13">
    <source>
        <dbReference type="ARBA" id="ARBA00023136"/>
    </source>
</evidence>
<dbReference type="PANTHER" id="PTHR43719">
    <property type="entry name" value="TWO-COMPONENT HISTIDINE KINASE"/>
    <property type="match status" value="1"/>
</dbReference>
<evidence type="ECO:0000313" key="24">
    <source>
        <dbReference type="Proteomes" id="UP000289738"/>
    </source>
</evidence>
<dbReference type="Pfam" id="PF24896">
    <property type="entry name" value="Receiver_CRE1"/>
    <property type="match status" value="1"/>
</dbReference>
<proteinExistence type="predicted"/>
<evidence type="ECO:0000256" key="2">
    <source>
        <dbReference type="ARBA" id="ARBA00004259"/>
    </source>
</evidence>
<dbReference type="InterPro" id="IPR003661">
    <property type="entry name" value="HisK_dim/P_dom"/>
</dbReference>
<evidence type="ECO:0000256" key="3">
    <source>
        <dbReference type="ARBA" id="ARBA00004477"/>
    </source>
</evidence>
<dbReference type="InterPro" id="IPR003594">
    <property type="entry name" value="HATPase_dom"/>
</dbReference>
<feature type="transmembrane region" description="Helical" evidence="18">
    <location>
        <begin position="195"/>
        <end position="212"/>
    </location>
</feature>
<dbReference type="FunFam" id="3.30.450.350:FF:000001">
    <property type="entry name" value="Histidine kinase 4"/>
    <property type="match status" value="1"/>
</dbReference>
<dbReference type="GO" id="GO:0000155">
    <property type="term" value="F:phosphorelay sensor kinase activity"/>
    <property type="evidence" value="ECO:0007669"/>
    <property type="project" value="InterPro"/>
</dbReference>
<comment type="subunit">
    <text evidence="16">Interacts with RAN1.</text>
</comment>
<dbReference type="Gene3D" id="1.10.287.130">
    <property type="match status" value="1"/>
</dbReference>